<dbReference type="InterPro" id="IPR009061">
    <property type="entry name" value="DNA-bd_dom_put_sf"/>
</dbReference>
<keyword evidence="4" id="KW-1185">Reference proteome</keyword>
<organism evidence="3 4">
    <name type="scientific">Kribbella alba</name>
    <dbReference type="NCBI Taxonomy" id="190197"/>
    <lineage>
        <taxon>Bacteria</taxon>
        <taxon>Bacillati</taxon>
        <taxon>Actinomycetota</taxon>
        <taxon>Actinomycetes</taxon>
        <taxon>Propionibacteriales</taxon>
        <taxon>Kribbellaceae</taxon>
        <taxon>Kribbella</taxon>
    </lineage>
</organism>
<evidence type="ECO:0000313" key="3">
    <source>
        <dbReference type="EMBL" id="GAA1653184.1"/>
    </source>
</evidence>
<dbReference type="Pfam" id="PF13411">
    <property type="entry name" value="MerR_1"/>
    <property type="match status" value="1"/>
</dbReference>
<dbReference type="Gene3D" id="1.10.1660.10">
    <property type="match status" value="1"/>
</dbReference>
<dbReference type="InterPro" id="IPR000551">
    <property type="entry name" value="MerR-type_HTH_dom"/>
</dbReference>
<dbReference type="PRINTS" id="PR00040">
    <property type="entry name" value="HTHMERR"/>
</dbReference>
<dbReference type="PANTHER" id="PTHR30204:SF98">
    <property type="entry name" value="HTH-TYPE TRANSCRIPTIONAL REGULATOR ADHR"/>
    <property type="match status" value="1"/>
</dbReference>
<dbReference type="SMART" id="SM00422">
    <property type="entry name" value="HTH_MERR"/>
    <property type="match status" value="1"/>
</dbReference>
<evidence type="ECO:0000259" key="2">
    <source>
        <dbReference type="PROSITE" id="PS50937"/>
    </source>
</evidence>
<evidence type="ECO:0000256" key="1">
    <source>
        <dbReference type="ARBA" id="ARBA00023125"/>
    </source>
</evidence>
<dbReference type="SUPFAM" id="SSF46955">
    <property type="entry name" value="Putative DNA-binding domain"/>
    <property type="match status" value="1"/>
</dbReference>
<feature type="domain" description="HTH merR-type" evidence="2">
    <location>
        <begin position="1"/>
        <end position="70"/>
    </location>
</feature>
<keyword evidence="1" id="KW-0238">DNA-binding</keyword>
<dbReference type="Proteomes" id="UP001501319">
    <property type="component" value="Unassembled WGS sequence"/>
</dbReference>
<sequence>MRINELAERSGVSAATIKYYVREGLLRGGDRAGYNQVSYDESHLHRIRLLRALLGLGGLPVAAAKEVIAAVDDPERTVHSTLGEAQRAVSKTSVEQVLAVADELGHPDLLDMLEAYRAAARQLATLEVNWLGRTDDRDTLTERAVIGTILGDALLTAARREAQKQASATRFTTRNR</sequence>
<dbReference type="PROSITE" id="PS50937">
    <property type="entry name" value="HTH_MERR_2"/>
    <property type="match status" value="1"/>
</dbReference>
<dbReference type="EMBL" id="BAAANE010000009">
    <property type="protein sequence ID" value="GAA1653184.1"/>
    <property type="molecule type" value="Genomic_DNA"/>
</dbReference>
<comment type="caution">
    <text evidence="3">The sequence shown here is derived from an EMBL/GenBank/DDBJ whole genome shotgun (WGS) entry which is preliminary data.</text>
</comment>
<dbReference type="PANTHER" id="PTHR30204">
    <property type="entry name" value="REDOX-CYCLING DRUG-SENSING TRANSCRIPTIONAL ACTIVATOR SOXR"/>
    <property type="match status" value="1"/>
</dbReference>
<dbReference type="InterPro" id="IPR047057">
    <property type="entry name" value="MerR_fam"/>
</dbReference>
<evidence type="ECO:0000313" key="4">
    <source>
        <dbReference type="Proteomes" id="UP001501319"/>
    </source>
</evidence>
<proteinExistence type="predicted"/>
<protein>
    <submittedName>
        <fullName evidence="3">MerR family transcriptional regulator</fullName>
    </submittedName>
</protein>
<name>A0ABN2FNA4_9ACTN</name>
<accession>A0ABN2FNA4</accession>
<gene>
    <name evidence="3" type="ORF">GCM10009744_51520</name>
</gene>
<reference evidence="3 4" key="1">
    <citation type="journal article" date="2019" name="Int. J. Syst. Evol. Microbiol.">
        <title>The Global Catalogue of Microorganisms (GCM) 10K type strain sequencing project: providing services to taxonomists for standard genome sequencing and annotation.</title>
        <authorList>
            <consortium name="The Broad Institute Genomics Platform"/>
            <consortium name="The Broad Institute Genome Sequencing Center for Infectious Disease"/>
            <person name="Wu L."/>
            <person name="Ma J."/>
        </authorList>
    </citation>
    <scope>NUCLEOTIDE SEQUENCE [LARGE SCALE GENOMIC DNA]</scope>
    <source>
        <strain evidence="3 4">JCM 14306</strain>
    </source>
</reference>